<dbReference type="Proteomes" id="UP001597375">
    <property type="component" value="Unassembled WGS sequence"/>
</dbReference>
<dbReference type="NCBIfam" id="NF042424">
    <property type="entry name" value="Amuc_1102_rel"/>
    <property type="match status" value="1"/>
</dbReference>
<name>A0ABW5DBB4_9BACT</name>
<feature type="signal peptide" evidence="1">
    <location>
        <begin position="1"/>
        <end position="27"/>
    </location>
</feature>
<protein>
    <submittedName>
        <fullName evidence="2">Amuc_1102 family pilus-like protein</fullName>
    </submittedName>
</protein>
<accession>A0ABW5DBB4</accession>
<keyword evidence="1" id="KW-0732">Signal</keyword>
<dbReference type="RefSeq" id="WP_386821317.1">
    <property type="nucleotide sequence ID" value="NZ_JBHUIT010000034.1"/>
</dbReference>
<sequence length="208" mass="23152">MRNIRLSFLSTITCAAFGLLLTSVANAQAFKVEASKPAFDDLPSPEFSGGKQKSFKPKDWLEIEASFTVQMSPEPPSKTAERILVKWYIAVQHPDKKGSYLLLTKDITHVNVPLNQEIFSSVYLSPASISRLTGSDRGGKGAVELVGYEVLVNGEKVAQETNKNKVGWWNAASDKISRSDSVPLLNKAETPFSNMWWDRYAEILIENR</sequence>
<comment type="caution">
    <text evidence="2">The sequence shown here is derived from an EMBL/GenBank/DDBJ whole genome shotgun (WGS) entry which is preliminary data.</text>
</comment>
<gene>
    <name evidence="2" type="ORF">ACFSSA_14635</name>
</gene>
<evidence type="ECO:0000313" key="2">
    <source>
        <dbReference type="EMBL" id="MFD2257915.1"/>
    </source>
</evidence>
<dbReference type="EMBL" id="JBHUIT010000034">
    <property type="protein sequence ID" value="MFD2257915.1"/>
    <property type="molecule type" value="Genomic_DNA"/>
</dbReference>
<feature type="chain" id="PRO_5046676327" evidence="1">
    <location>
        <begin position="28"/>
        <end position="208"/>
    </location>
</feature>
<organism evidence="2 3">
    <name type="scientific">Luteolibacter algae</name>
    <dbReference type="NCBI Taxonomy" id="454151"/>
    <lineage>
        <taxon>Bacteria</taxon>
        <taxon>Pseudomonadati</taxon>
        <taxon>Verrucomicrobiota</taxon>
        <taxon>Verrucomicrobiia</taxon>
        <taxon>Verrucomicrobiales</taxon>
        <taxon>Verrucomicrobiaceae</taxon>
        <taxon>Luteolibacter</taxon>
    </lineage>
</organism>
<keyword evidence="3" id="KW-1185">Reference proteome</keyword>
<reference evidence="3" key="1">
    <citation type="journal article" date="2019" name="Int. J. Syst. Evol. Microbiol.">
        <title>The Global Catalogue of Microorganisms (GCM) 10K type strain sequencing project: providing services to taxonomists for standard genome sequencing and annotation.</title>
        <authorList>
            <consortium name="The Broad Institute Genomics Platform"/>
            <consortium name="The Broad Institute Genome Sequencing Center for Infectious Disease"/>
            <person name="Wu L."/>
            <person name="Ma J."/>
        </authorList>
    </citation>
    <scope>NUCLEOTIDE SEQUENCE [LARGE SCALE GENOMIC DNA]</scope>
    <source>
        <strain evidence="3">CGMCC 4.7106</strain>
    </source>
</reference>
<proteinExistence type="predicted"/>
<evidence type="ECO:0000256" key="1">
    <source>
        <dbReference type="SAM" id="SignalP"/>
    </source>
</evidence>
<dbReference type="InterPro" id="IPR049970">
    <property type="entry name" value="Amuc_1102-like"/>
</dbReference>
<evidence type="ECO:0000313" key="3">
    <source>
        <dbReference type="Proteomes" id="UP001597375"/>
    </source>
</evidence>